<keyword evidence="3 6" id="KW-0812">Transmembrane</keyword>
<keyword evidence="2" id="KW-1003">Cell membrane</keyword>
<dbReference type="InterPro" id="IPR002797">
    <property type="entry name" value="Polysacc_synth"/>
</dbReference>
<accession>A0ABD5V7M7</accession>
<dbReference type="PANTHER" id="PTHR30250:SF27">
    <property type="entry name" value="POLYSACCHARIDE BIOSYNTHESIS PROTEIN"/>
    <property type="match status" value="1"/>
</dbReference>
<feature type="transmembrane region" description="Helical" evidence="6">
    <location>
        <begin position="371"/>
        <end position="390"/>
    </location>
</feature>
<feature type="transmembrane region" description="Helical" evidence="6">
    <location>
        <begin position="186"/>
        <end position="205"/>
    </location>
</feature>
<feature type="transmembrane region" description="Helical" evidence="6">
    <location>
        <begin position="454"/>
        <end position="473"/>
    </location>
</feature>
<dbReference type="CDD" id="cd13128">
    <property type="entry name" value="MATE_Wzx_like"/>
    <property type="match status" value="1"/>
</dbReference>
<evidence type="ECO:0000256" key="4">
    <source>
        <dbReference type="ARBA" id="ARBA00022989"/>
    </source>
</evidence>
<keyword evidence="8" id="KW-1185">Reference proteome</keyword>
<feature type="transmembrane region" description="Helical" evidence="6">
    <location>
        <begin position="430"/>
        <end position="448"/>
    </location>
</feature>
<evidence type="ECO:0000313" key="8">
    <source>
        <dbReference type="Proteomes" id="UP001596312"/>
    </source>
</evidence>
<feature type="transmembrane region" description="Helical" evidence="6">
    <location>
        <begin position="307"/>
        <end position="327"/>
    </location>
</feature>
<sequence>MGDDDDEPFRKLFTGGSIVFVGEMFGLAISFLSTLVIGRLLGPDGYGAIALGSAALATASTLVLLGMHTGVGRFLPRYDDPARRRGVLVSAFQLVLPLSLLAGGGLIVFAEPIAASVFSDEGVAPVLRVFGLAMPFASVEKLAVGGIQGTKRSTPKVFVENVTAHITRLVLAVIILALGFDAAGVAWAYVLGHAAAAMLGMYYLYRYTSLFTRTEATPMHRELLAFSAPLIVSSIMVKILADIDTFLLGYFVSTADVGIYNVLYPLATMLTAVLASFGFLFVPILSELHAEGDVAEMKHMYQLVTKWIFMVSLPIVLVIALFPELLLRYTYGPDYVEGAFALSILAVGFFIHAVAGPNYKTLTAMGNTRLIMYDNIGAAALNVALNVVLIPRYSYLGASVATVISYFLLNVAYSTQLYTRTGIHPFGASLFKPATIAVASIGTVYLVVTSLVTVTVFVFVPLFALFLAIHAVVTLRFGGIEREEVLLLLDLEERLGVDLGPAKAVAKRLL</sequence>
<comment type="subcellular location">
    <subcellularLocation>
        <location evidence="1">Cell membrane</location>
        <topology evidence="1">Multi-pass membrane protein</topology>
    </subcellularLocation>
</comment>
<dbReference type="InterPro" id="IPR050833">
    <property type="entry name" value="Poly_Biosynth_Transport"/>
</dbReference>
<evidence type="ECO:0000313" key="7">
    <source>
        <dbReference type="EMBL" id="MFC6905527.1"/>
    </source>
</evidence>
<feature type="transmembrane region" description="Helical" evidence="6">
    <location>
        <begin position="45"/>
        <end position="65"/>
    </location>
</feature>
<feature type="transmembrane region" description="Helical" evidence="6">
    <location>
        <begin position="263"/>
        <end position="286"/>
    </location>
</feature>
<protein>
    <submittedName>
        <fullName evidence="7">Flippase</fullName>
    </submittedName>
</protein>
<comment type="caution">
    <text evidence="7">The sequence shown here is derived from an EMBL/GenBank/DDBJ whole genome shotgun (WGS) entry which is preliminary data.</text>
</comment>
<feature type="transmembrane region" description="Helical" evidence="6">
    <location>
        <begin position="226"/>
        <end position="251"/>
    </location>
</feature>
<dbReference type="EMBL" id="JBHSXQ010000003">
    <property type="protein sequence ID" value="MFC6905527.1"/>
    <property type="molecule type" value="Genomic_DNA"/>
</dbReference>
<gene>
    <name evidence="7" type="ORF">ACFQGH_10005</name>
</gene>
<evidence type="ECO:0000256" key="2">
    <source>
        <dbReference type="ARBA" id="ARBA00022475"/>
    </source>
</evidence>
<evidence type="ECO:0000256" key="1">
    <source>
        <dbReference type="ARBA" id="ARBA00004651"/>
    </source>
</evidence>
<evidence type="ECO:0000256" key="5">
    <source>
        <dbReference type="ARBA" id="ARBA00023136"/>
    </source>
</evidence>
<dbReference type="GO" id="GO:0005886">
    <property type="term" value="C:plasma membrane"/>
    <property type="evidence" value="ECO:0007669"/>
    <property type="project" value="UniProtKB-SubCell"/>
</dbReference>
<feature type="transmembrane region" description="Helical" evidence="6">
    <location>
        <begin position="396"/>
        <end position="418"/>
    </location>
</feature>
<organism evidence="7 8">
    <name type="scientific">Halalkalicoccus tibetensis</name>
    <dbReference type="NCBI Taxonomy" id="175632"/>
    <lineage>
        <taxon>Archaea</taxon>
        <taxon>Methanobacteriati</taxon>
        <taxon>Methanobacteriota</taxon>
        <taxon>Stenosarchaea group</taxon>
        <taxon>Halobacteria</taxon>
        <taxon>Halobacteriales</taxon>
        <taxon>Halococcaceae</taxon>
        <taxon>Halalkalicoccus</taxon>
    </lineage>
</organism>
<name>A0ABD5V7M7_9EURY</name>
<dbReference type="AlphaFoldDB" id="A0ABD5V7M7"/>
<dbReference type="PANTHER" id="PTHR30250">
    <property type="entry name" value="PST FAMILY PREDICTED COLANIC ACID TRANSPORTER"/>
    <property type="match status" value="1"/>
</dbReference>
<feature type="transmembrane region" description="Helical" evidence="6">
    <location>
        <begin position="12"/>
        <end position="33"/>
    </location>
</feature>
<evidence type="ECO:0000256" key="3">
    <source>
        <dbReference type="ARBA" id="ARBA00022692"/>
    </source>
</evidence>
<feature type="transmembrane region" description="Helical" evidence="6">
    <location>
        <begin position="339"/>
        <end position="359"/>
    </location>
</feature>
<feature type="transmembrane region" description="Helical" evidence="6">
    <location>
        <begin position="162"/>
        <end position="180"/>
    </location>
</feature>
<proteinExistence type="predicted"/>
<keyword evidence="4 6" id="KW-1133">Transmembrane helix</keyword>
<dbReference type="Proteomes" id="UP001596312">
    <property type="component" value="Unassembled WGS sequence"/>
</dbReference>
<keyword evidence="5 6" id="KW-0472">Membrane</keyword>
<evidence type="ECO:0000256" key="6">
    <source>
        <dbReference type="SAM" id="Phobius"/>
    </source>
</evidence>
<feature type="transmembrane region" description="Helical" evidence="6">
    <location>
        <begin position="129"/>
        <end position="150"/>
    </location>
</feature>
<reference evidence="7 8" key="1">
    <citation type="journal article" date="2019" name="Int. J. Syst. Evol. Microbiol.">
        <title>The Global Catalogue of Microorganisms (GCM) 10K type strain sequencing project: providing services to taxonomists for standard genome sequencing and annotation.</title>
        <authorList>
            <consortium name="The Broad Institute Genomics Platform"/>
            <consortium name="The Broad Institute Genome Sequencing Center for Infectious Disease"/>
            <person name="Wu L."/>
            <person name="Ma J."/>
        </authorList>
    </citation>
    <scope>NUCLEOTIDE SEQUENCE [LARGE SCALE GENOMIC DNA]</scope>
    <source>
        <strain evidence="7 8">CGMCC 1.3240</strain>
    </source>
</reference>
<dbReference type="Pfam" id="PF01943">
    <property type="entry name" value="Polysacc_synt"/>
    <property type="match status" value="1"/>
</dbReference>
<feature type="transmembrane region" description="Helical" evidence="6">
    <location>
        <begin position="86"/>
        <end position="109"/>
    </location>
</feature>
<dbReference type="RefSeq" id="WP_340604049.1">
    <property type="nucleotide sequence ID" value="NZ_JBBMXV010000003.1"/>
</dbReference>